<dbReference type="InterPro" id="IPR003646">
    <property type="entry name" value="SH3-like_bac-type"/>
</dbReference>
<evidence type="ECO:0000313" key="3">
    <source>
        <dbReference type="EMBL" id="GLQ11395.1"/>
    </source>
</evidence>
<proteinExistence type="predicted"/>
<keyword evidence="4" id="KW-1185">Reference proteome</keyword>
<protein>
    <recommendedName>
        <fullName evidence="2">SH3b domain-containing protein</fullName>
    </recommendedName>
</protein>
<gene>
    <name evidence="3" type="ORF">GCM10007913_33270</name>
</gene>
<name>A0ABQ5UJQ2_9HYPH</name>
<keyword evidence="1" id="KW-0812">Transmembrane</keyword>
<evidence type="ECO:0000313" key="4">
    <source>
        <dbReference type="Proteomes" id="UP001161406"/>
    </source>
</evidence>
<accession>A0ABQ5UJQ2</accession>
<feature type="domain" description="SH3b" evidence="2">
    <location>
        <begin position="64"/>
        <end position="127"/>
    </location>
</feature>
<dbReference type="SMART" id="SM00287">
    <property type="entry name" value="SH3b"/>
    <property type="match status" value="1"/>
</dbReference>
<keyword evidence="1" id="KW-0472">Membrane</keyword>
<dbReference type="Proteomes" id="UP001161406">
    <property type="component" value="Unassembled WGS sequence"/>
</dbReference>
<evidence type="ECO:0000256" key="1">
    <source>
        <dbReference type="SAM" id="Phobius"/>
    </source>
</evidence>
<dbReference type="Pfam" id="PF06347">
    <property type="entry name" value="SH3_4"/>
    <property type="match status" value="2"/>
</dbReference>
<reference evidence="3" key="2">
    <citation type="submission" date="2023-01" db="EMBL/GenBank/DDBJ databases">
        <title>Draft genome sequence of Devosia yakushimensis strain NBRC 103855.</title>
        <authorList>
            <person name="Sun Q."/>
            <person name="Mori K."/>
        </authorList>
    </citation>
    <scope>NUCLEOTIDE SEQUENCE</scope>
    <source>
        <strain evidence="3">NBRC 103855</strain>
    </source>
</reference>
<reference evidence="3" key="1">
    <citation type="journal article" date="2014" name="Int. J. Syst. Evol. Microbiol.">
        <title>Complete genome of a new Firmicutes species belonging to the dominant human colonic microbiota ('Ruminococcus bicirculans') reveals two chromosomes and a selective capacity to utilize plant glucans.</title>
        <authorList>
            <consortium name="NISC Comparative Sequencing Program"/>
            <person name="Wegmann U."/>
            <person name="Louis P."/>
            <person name="Goesmann A."/>
            <person name="Henrissat B."/>
            <person name="Duncan S.H."/>
            <person name="Flint H.J."/>
        </authorList>
    </citation>
    <scope>NUCLEOTIDE SEQUENCE</scope>
    <source>
        <strain evidence="3">NBRC 103855</strain>
    </source>
</reference>
<dbReference type="EMBL" id="BSNG01000001">
    <property type="protein sequence ID" value="GLQ11395.1"/>
    <property type="molecule type" value="Genomic_DNA"/>
</dbReference>
<dbReference type="Gene3D" id="2.30.30.40">
    <property type="entry name" value="SH3 Domains"/>
    <property type="match status" value="1"/>
</dbReference>
<evidence type="ECO:0000259" key="2">
    <source>
        <dbReference type="SMART" id="SM00287"/>
    </source>
</evidence>
<dbReference type="InterPro" id="IPR010466">
    <property type="entry name" value="DUF1058"/>
</dbReference>
<organism evidence="3 4">
    <name type="scientific">Devosia yakushimensis</name>
    <dbReference type="NCBI Taxonomy" id="470028"/>
    <lineage>
        <taxon>Bacteria</taxon>
        <taxon>Pseudomonadati</taxon>
        <taxon>Pseudomonadota</taxon>
        <taxon>Alphaproteobacteria</taxon>
        <taxon>Hyphomicrobiales</taxon>
        <taxon>Devosiaceae</taxon>
        <taxon>Devosia</taxon>
    </lineage>
</organism>
<feature type="transmembrane region" description="Helical" evidence="1">
    <location>
        <begin position="31"/>
        <end position="53"/>
    </location>
</feature>
<keyword evidence="1" id="KW-1133">Transmembrane helix</keyword>
<sequence>MIGQIQTFCKVMFDETSGALRVRHIQLPKSLVLRILMVCLALLTMVCATPAWAQADNPSGLPLPRFASTRSTPINVRVGPGTKYDVAWTYLKAGVPVEIIQEFDTWRKIRDVDGDEGWVHQNLLSGTRAGYVTPVMANGEIDLLGSKSDDAGVRARLGPGLRVQIKECDGDWCEVSASQGDEHRAYSGYLRQEEIWGVYPDEEFD</sequence>
<comment type="caution">
    <text evidence="3">The sequence shown here is derived from an EMBL/GenBank/DDBJ whole genome shotgun (WGS) entry which is preliminary data.</text>
</comment>